<dbReference type="InterPro" id="IPR003673">
    <property type="entry name" value="CoA-Trfase_fam_III"/>
</dbReference>
<feature type="compositionally biased region" description="Basic and acidic residues" evidence="1">
    <location>
        <begin position="1"/>
        <end position="10"/>
    </location>
</feature>
<sequence length="390" mass="40230">MRQHATEARARCGGSSSDEREDGDVAGPLQGVRVVEFAGLGPGPFCGMLLADLGADVVRIDRRSRGGGLVGSLGATSLLDRGKRSIALDLKDDADLAVVRALVTRADVLLEGFRPGVMERLGLGPEQVHALNPALVYGRMTGWGQTGPLAHSAGHDIGYIALTGALGATGRPGERPAPPINLLGDFGGGGVFLALGAVAALLHARATGEGQVVDAAIVDGTAVLTTMIHGMLDTGAWTDARGANLLDTGAPFYDVYACADGTFLAVGALEEQFYAALLEGLGLAGDPTLPDRSDVAAWPALRARFAEVIGSRSRAEWWAVFDGTDACVAPAWSLLEATTDEHNRERGVFVEVDGVVQPGVAPRFSATPGAVGAVPTAGQHDAEIRAELGM</sequence>
<dbReference type="InterPro" id="IPR044855">
    <property type="entry name" value="CoA-Trfase_III_dom3_sf"/>
</dbReference>
<dbReference type="InterPro" id="IPR050509">
    <property type="entry name" value="CoA-transferase_III"/>
</dbReference>
<accession>A0A6J7GNP0</accession>
<dbReference type="AlphaFoldDB" id="A0A6J7GNP0"/>
<protein>
    <submittedName>
        <fullName evidence="2">Unannotated protein</fullName>
    </submittedName>
</protein>
<evidence type="ECO:0000256" key="1">
    <source>
        <dbReference type="SAM" id="MobiDB-lite"/>
    </source>
</evidence>
<dbReference type="SUPFAM" id="SSF89796">
    <property type="entry name" value="CoA-transferase family III (CaiB/BaiF)"/>
    <property type="match status" value="1"/>
</dbReference>
<dbReference type="PANTHER" id="PTHR48228:SF5">
    <property type="entry name" value="ALPHA-METHYLACYL-COA RACEMASE"/>
    <property type="match status" value="1"/>
</dbReference>
<dbReference type="GO" id="GO:0003824">
    <property type="term" value="F:catalytic activity"/>
    <property type="evidence" value="ECO:0007669"/>
    <property type="project" value="InterPro"/>
</dbReference>
<feature type="region of interest" description="Disordered" evidence="1">
    <location>
        <begin position="1"/>
        <end position="25"/>
    </location>
</feature>
<dbReference type="InterPro" id="IPR023606">
    <property type="entry name" value="CoA-Trfase_III_dom_1_sf"/>
</dbReference>
<name>A0A6J7GNP0_9ZZZZ</name>
<organism evidence="2">
    <name type="scientific">freshwater metagenome</name>
    <dbReference type="NCBI Taxonomy" id="449393"/>
    <lineage>
        <taxon>unclassified sequences</taxon>
        <taxon>metagenomes</taxon>
        <taxon>ecological metagenomes</taxon>
    </lineage>
</organism>
<dbReference type="Gene3D" id="3.30.1540.10">
    <property type="entry name" value="formyl-coa transferase, domain 3"/>
    <property type="match status" value="1"/>
</dbReference>
<dbReference type="Pfam" id="PF02515">
    <property type="entry name" value="CoA_transf_3"/>
    <property type="match status" value="1"/>
</dbReference>
<reference evidence="2" key="1">
    <citation type="submission" date="2020-05" db="EMBL/GenBank/DDBJ databases">
        <authorList>
            <person name="Chiriac C."/>
            <person name="Salcher M."/>
            <person name="Ghai R."/>
            <person name="Kavagutti S V."/>
        </authorList>
    </citation>
    <scope>NUCLEOTIDE SEQUENCE</scope>
</reference>
<dbReference type="EMBL" id="CAFBMQ010000088">
    <property type="protein sequence ID" value="CAB4908616.1"/>
    <property type="molecule type" value="Genomic_DNA"/>
</dbReference>
<proteinExistence type="predicted"/>
<evidence type="ECO:0000313" key="2">
    <source>
        <dbReference type="EMBL" id="CAB4908616.1"/>
    </source>
</evidence>
<dbReference type="PANTHER" id="PTHR48228">
    <property type="entry name" value="SUCCINYL-COA--D-CITRAMALATE COA-TRANSFERASE"/>
    <property type="match status" value="1"/>
</dbReference>
<gene>
    <name evidence="2" type="ORF">UFOPK3609_00707</name>
</gene>
<dbReference type="Gene3D" id="3.40.50.10540">
    <property type="entry name" value="Crotonobetainyl-coa:carnitine coa-transferase, domain 1"/>
    <property type="match status" value="1"/>
</dbReference>